<dbReference type="EMBL" id="QWEX01000001">
    <property type="protein sequence ID" value="RXV73315.1"/>
    <property type="molecule type" value="Genomic_DNA"/>
</dbReference>
<dbReference type="AlphaFoldDB" id="A0A4Q2ATY8"/>
<protein>
    <submittedName>
        <fullName evidence="1">Uncharacterized protein</fullName>
    </submittedName>
</protein>
<organism evidence="1 2">
    <name type="scientific">Burkholderia stabilis</name>
    <dbReference type="NCBI Taxonomy" id="95485"/>
    <lineage>
        <taxon>Bacteria</taxon>
        <taxon>Pseudomonadati</taxon>
        <taxon>Pseudomonadota</taxon>
        <taxon>Betaproteobacteria</taxon>
        <taxon>Burkholderiales</taxon>
        <taxon>Burkholderiaceae</taxon>
        <taxon>Burkholderia</taxon>
        <taxon>Burkholderia cepacia complex</taxon>
    </lineage>
</organism>
<evidence type="ECO:0000313" key="1">
    <source>
        <dbReference type="EMBL" id="RXV73315.1"/>
    </source>
</evidence>
<accession>A0A4Q2ATY8</accession>
<proteinExistence type="predicted"/>
<dbReference type="Proteomes" id="UP000289650">
    <property type="component" value="Unassembled WGS sequence"/>
</dbReference>
<gene>
    <name evidence="1" type="ORF">D1006_13910</name>
</gene>
<reference evidence="1 2" key="1">
    <citation type="submission" date="2018-08" db="EMBL/GenBank/DDBJ databases">
        <title>Mountain-cultivated ginseng endophyte, Burkholderia stabilis and its activity against ginseng root rot disease.</title>
        <authorList>
            <person name="Tapan Kumar M."/>
            <person name="Bae H."/>
            <person name="Shanmugam G."/>
            <person name="Jeon J."/>
        </authorList>
    </citation>
    <scope>NUCLEOTIDE SEQUENCE [LARGE SCALE GENOMIC DNA]</scope>
    <source>
        <strain evidence="1 2">EB159</strain>
    </source>
</reference>
<name>A0A4Q2ATY8_9BURK</name>
<comment type="caution">
    <text evidence="1">The sequence shown here is derived from an EMBL/GenBank/DDBJ whole genome shotgun (WGS) entry which is preliminary data.</text>
</comment>
<sequence>MVDDAREVTEAAVRPRFGSEALPEEVVAACREELEPADADDDSVVTVDLALLPLLAHPHYQSERRRARTTS</sequence>
<evidence type="ECO:0000313" key="2">
    <source>
        <dbReference type="Proteomes" id="UP000289650"/>
    </source>
</evidence>